<accession>A0AAE0DWN5</accession>
<dbReference type="EMBL" id="JANJYJ010000008">
    <property type="protein sequence ID" value="KAK3193653.1"/>
    <property type="molecule type" value="Genomic_DNA"/>
</dbReference>
<comment type="caution">
    <text evidence="1">The sequence shown here is derived from an EMBL/GenBank/DDBJ whole genome shotgun (WGS) entry which is preliminary data.</text>
</comment>
<name>A0AAE0DWN5_9ROSI</name>
<dbReference type="AlphaFoldDB" id="A0AAE0DWN5"/>
<organism evidence="1 2">
    <name type="scientific">Dipteronia sinensis</name>
    <dbReference type="NCBI Taxonomy" id="43782"/>
    <lineage>
        <taxon>Eukaryota</taxon>
        <taxon>Viridiplantae</taxon>
        <taxon>Streptophyta</taxon>
        <taxon>Embryophyta</taxon>
        <taxon>Tracheophyta</taxon>
        <taxon>Spermatophyta</taxon>
        <taxon>Magnoliopsida</taxon>
        <taxon>eudicotyledons</taxon>
        <taxon>Gunneridae</taxon>
        <taxon>Pentapetalae</taxon>
        <taxon>rosids</taxon>
        <taxon>malvids</taxon>
        <taxon>Sapindales</taxon>
        <taxon>Sapindaceae</taxon>
        <taxon>Hippocastanoideae</taxon>
        <taxon>Acereae</taxon>
        <taxon>Dipteronia</taxon>
    </lineage>
</organism>
<keyword evidence="2" id="KW-1185">Reference proteome</keyword>
<evidence type="ECO:0000313" key="2">
    <source>
        <dbReference type="Proteomes" id="UP001281410"/>
    </source>
</evidence>
<reference evidence="1" key="1">
    <citation type="journal article" date="2023" name="Plant J.">
        <title>Genome sequences and population genomics provide insights into the demographic history, inbreeding, and mutation load of two 'living fossil' tree species of Dipteronia.</title>
        <authorList>
            <person name="Feng Y."/>
            <person name="Comes H.P."/>
            <person name="Chen J."/>
            <person name="Zhu S."/>
            <person name="Lu R."/>
            <person name="Zhang X."/>
            <person name="Li P."/>
            <person name="Qiu J."/>
            <person name="Olsen K.M."/>
            <person name="Qiu Y."/>
        </authorList>
    </citation>
    <scope>NUCLEOTIDE SEQUENCE</scope>
    <source>
        <strain evidence="1">NBL</strain>
    </source>
</reference>
<proteinExistence type="predicted"/>
<evidence type="ECO:0000313" key="1">
    <source>
        <dbReference type="EMBL" id="KAK3193653.1"/>
    </source>
</evidence>
<sequence length="75" mass="8305">MAVRIGSLREKLLSVKDGSELGLTSIDSGDVERGSYCSYRSISDKVTSFVRNLHDVVADAIQMGKSDPRKIIRYL</sequence>
<gene>
    <name evidence="1" type="ORF">Dsin_024963</name>
</gene>
<dbReference type="Proteomes" id="UP001281410">
    <property type="component" value="Unassembled WGS sequence"/>
</dbReference>
<protein>
    <submittedName>
        <fullName evidence="1">Uncharacterized protein</fullName>
    </submittedName>
</protein>